<evidence type="ECO:0000256" key="7">
    <source>
        <dbReference type="SAM" id="Coils"/>
    </source>
</evidence>
<dbReference type="EMBL" id="JBAMIC010000008">
    <property type="protein sequence ID" value="KAK7103239.1"/>
    <property type="molecule type" value="Genomic_DNA"/>
</dbReference>
<evidence type="ECO:0000256" key="4">
    <source>
        <dbReference type="ARBA" id="ARBA00023125"/>
    </source>
</evidence>
<keyword evidence="11" id="KW-1185">Reference proteome</keyword>
<evidence type="ECO:0000259" key="9">
    <source>
        <dbReference type="PROSITE" id="PS50217"/>
    </source>
</evidence>
<dbReference type="GO" id="GO:0000977">
    <property type="term" value="F:RNA polymerase II transcription regulatory region sequence-specific DNA binding"/>
    <property type="evidence" value="ECO:0007669"/>
    <property type="project" value="TreeGrafter"/>
</dbReference>
<organism evidence="10 11">
    <name type="scientific">Littorina saxatilis</name>
    <dbReference type="NCBI Taxonomy" id="31220"/>
    <lineage>
        <taxon>Eukaryota</taxon>
        <taxon>Metazoa</taxon>
        <taxon>Spiralia</taxon>
        <taxon>Lophotrochozoa</taxon>
        <taxon>Mollusca</taxon>
        <taxon>Gastropoda</taxon>
        <taxon>Caenogastropoda</taxon>
        <taxon>Littorinimorpha</taxon>
        <taxon>Littorinoidea</taxon>
        <taxon>Littorinidae</taxon>
        <taxon>Littorina</taxon>
    </lineage>
</organism>
<evidence type="ECO:0000256" key="5">
    <source>
        <dbReference type="ARBA" id="ARBA00023163"/>
    </source>
</evidence>
<gene>
    <name evidence="10" type="ORF">V1264_018181</name>
</gene>
<proteinExistence type="inferred from homology"/>
<feature type="compositionally biased region" description="Low complexity" evidence="8">
    <location>
        <begin position="717"/>
        <end position="732"/>
    </location>
</feature>
<evidence type="ECO:0000256" key="2">
    <source>
        <dbReference type="ARBA" id="ARBA00007163"/>
    </source>
</evidence>
<dbReference type="SUPFAM" id="SSF57959">
    <property type="entry name" value="Leucine zipper domain"/>
    <property type="match status" value="1"/>
</dbReference>
<feature type="compositionally biased region" description="Low complexity" evidence="8">
    <location>
        <begin position="551"/>
        <end position="570"/>
    </location>
</feature>
<evidence type="ECO:0000256" key="8">
    <source>
        <dbReference type="SAM" id="MobiDB-lite"/>
    </source>
</evidence>
<accession>A0AAN9BEG7</accession>
<keyword evidence="6" id="KW-0539">Nucleus</keyword>
<dbReference type="Pfam" id="PF07716">
    <property type="entry name" value="bZIP_2"/>
    <property type="match status" value="1"/>
</dbReference>
<feature type="compositionally biased region" description="Low complexity" evidence="8">
    <location>
        <begin position="46"/>
        <end position="56"/>
    </location>
</feature>
<feature type="region of interest" description="Disordered" evidence="8">
    <location>
        <begin position="843"/>
        <end position="863"/>
    </location>
</feature>
<feature type="region of interest" description="Disordered" evidence="8">
    <location>
        <begin position="401"/>
        <end position="732"/>
    </location>
</feature>
<dbReference type="CDD" id="cd14686">
    <property type="entry name" value="bZIP"/>
    <property type="match status" value="1"/>
</dbReference>
<sequence>MTTCSAETFTTHHHTHPSLTFMGSGTGSHSGSGSSSGSNSPPPVKTPHTGSDTDSSSPPPDETQHTGSENGSISPPPVKTQHTGSDNGSSSLPLIKTEPRYADEEETGGFRRQSPAFGAYRHSPPVGLLNNRNLVQDEKLVVATLASLESGDPSNIIKQDLRLIIQSRRKAEGKGELTVDFTTPPKDEQQLTGEELEKRARRRELNRLAAKRSREKGQRRKETLIQEIQGLQNRNGSLEGAMGSLLEERDSLVRTLKGHMPCCKDSLAMTRTAQLLAFSHRLAQLLDWALPHRPSGAPSSPPSDLSLGVELQAPPPVQPPPPPHTPLPPHKSVYPPQSPVSIPYSVFSPPPDLSSPMSARGPIGQESMVGEGDGGVGRDLEIDAAAAAVFREEIERRHHRHPFRVSAPASPSAHPGDAVSASGHPLFSSPRSSPPPPPHSQPITPTHHLPSSSHSLPPHLHSPSRSLPPSHLPSPSHSLPPHLQSPSHSLPPHLQSPSTPFPSHLPSPSNPFPPHLQSPSTPFPPHLPSPSHSRPPPHLSSPTLPFPSHLPSPSTAFHPHLPSPSHSFPSPSTPFPPQFPSPSLPRPSHLSLDMSGGSGVGRESSAGFATPTFTAASPDKPHRPPISPPGSRGGSQGTIKRPQSLDLRGVGIIPKKDPALRSPVIPKKDPALRSPIATTPKKDPAHRSPMTPKKDPAMRSPVIPKKDPAMRSPIIDSSPVLPSASSSTLPSASAFRSSGVFKRGPVQRVASFHGVSGAGPPGLEQVAPLNLSKRRKSEDFGSLVESGSGTHPGDQGGYSGQHTWPPPGVGTWVKRETEEEVAAPLNLVCREQPSATVTSGVLERQEGASHSQQGGYGGVKREGLDVVHDDDDVRLTSASFYPRRLMRFSSYDGAL</sequence>
<feature type="compositionally biased region" description="Pro residues" evidence="8">
    <location>
        <begin position="499"/>
        <end position="550"/>
    </location>
</feature>
<comment type="caution">
    <text evidence="10">The sequence shown here is derived from an EMBL/GenBank/DDBJ whole genome shotgun (WGS) entry which is preliminary data.</text>
</comment>
<evidence type="ECO:0000313" key="11">
    <source>
        <dbReference type="Proteomes" id="UP001374579"/>
    </source>
</evidence>
<feature type="compositionally biased region" description="Low complexity" evidence="8">
    <location>
        <begin position="441"/>
        <end position="498"/>
    </location>
</feature>
<evidence type="ECO:0000313" key="10">
    <source>
        <dbReference type="EMBL" id="KAK7103239.1"/>
    </source>
</evidence>
<reference evidence="10 11" key="1">
    <citation type="submission" date="2024-02" db="EMBL/GenBank/DDBJ databases">
        <title>Chromosome-scale genome assembly of the rough periwinkle Littorina saxatilis.</title>
        <authorList>
            <person name="De Jode A."/>
            <person name="Faria R."/>
            <person name="Formenti G."/>
            <person name="Sims Y."/>
            <person name="Smith T.P."/>
            <person name="Tracey A."/>
            <person name="Wood J.M.D."/>
            <person name="Zagrodzka Z.B."/>
            <person name="Johannesson K."/>
            <person name="Butlin R.K."/>
            <person name="Leder E.H."/>
        </authorList>
    </citation>
    <scope>NUCLEOTIDE SEQUENCE [LARGE SCALE GENOMIC DNA]</scope>
    <source>
        <strain evidence="10">Snail1</strain>
        <tissue evidence="10">Muscle</tissue>
    </source>
</reference>
<keyword evidence="3" id="KW-0805">Transcription regulation</keyword>
<feature type="compositionally biased region" description="Basic and acidic residues" evidence="8">
    <location>
        <begin position="680"/>
        <end position="697"/>
    </location>
</feature>
<comment type="similarity">
    <text evidence="2">Belongs to the bZIP family.</text>
</comment>
<name>A0AAN9BEG7_9CAEN</name>
<dbReference type="InterPro" id="IPR046347">
    <property type="entry name" value="bZIP_sf"/>
</dbReference>
<dbReference type="GO" id="GO:0001228">
    <property type="term" value="F:DNA-binding transcription activator activity, RNA polymerase II-specific"/>
    <property type="evidence" value="ECO:0007669"/>
    <property type="project" value="TreeGrafter"/>
</dbReference>
<dbReference type="Gene3D" id="1.20.5.170">
    <property type="match status" value="1"/>
</dbReference>
<keyword evidence="7" id="KW-0175">Coiled coil</keyword>
<dbReference type="GO" id="GO:0005634">
    <property type="term" value="C:nucleus"/>
    <property type="evidence" value="ECO:0007669"/>
    <property type="project" value="UniProtKB-SubCell"/>
</dbReference>
<keyword evidence="4" id="KW-0238">DNA-binding</keyword>
<dbReference type="Proteomes" id="UP001374579">
    <property type="component" value="Unassembled WGS sequence"/>
</dbReference>
<dbReference type="SMART" id="SM00338">
    <property type="entry name" value="BRLZ"/>
    <property type="match status" value="1"/>
</dbReference>
<feature type="domain" description="BZIP" evidence="9">
    <location>
        <begin position="196"/>
        <end position="259"/>
    </location>
</feature>
<feature type="coiled-coil region" evidence="7">
    <location>
        <begin position="214"/>
        <end position="241"/>
    </location>
</feature>
<feature type="region of interest" description="Disordered" evidence="8">
    <location>
        <begin position="293"/>
        <end position="377"/>
    </location>
</feature>
<dbReference type="AlphaFoldDB" id="A0AAN9BEG7"/>
<dbReference type="PANTHER" id="PTHR13044:SF14">
    <property type="entry name" value="CRYPTOCEPHAL, ISOFORM A"/>
    <property type="match status" value="1"/>
</dbReference>
<evidence type="ECO:0000256" key="3">
    <source>
        <dbReference type="ARBA" id="ARBA00023015"/>
    </source>
</evidence>
<dbReference type="InterPro" id="IPR004827">
    <property type="entry name" value="bZIP"/>
</dbReference>
<feature type="region of interest" description="Disordered" evidence="8">
    <location>
        <begin position="1"/>
        <end position="118"/>
    </location>
</feature>
<feature type="compositionally biased region" description="Pro residues" evidence="8">
    <location>
        <begin position="571"/>
        <end position="585"/>
    </location>
</feature>
<dbReference type="PANTHER" id="PTHR13044">
    <property type="entry name" value="ACTIVATING TRANSCRIPTION FACTOR ATF 4/5"/>
    <property type="match status" value="1"/>
</dbReference>
<dbReference type="PROSITE" id="PS50217">
    <property type="entry name" value="BZIP"/>
    <property type="match status" value="1"/>
</dbReference>
<protein>
    <recommendedName>
        <fullName evidence="9">BZIP domain-containing protein</fullName>
    </recommendedName>
</protein>
<keyword evidence="5" id="KW-0804">Transcription</keyword>
<evidence type="ECO:0000256" key="6">
    <source>
        <dbReference type="ARBA" id="ARBA00023242"/>
    </source>
</evidence>
<comment type="subcellular location">
    <subcellularLocation>
        <location evidence="1">Nucleus</location>
    </subcellularLocation>
</comment>
<feature type="region of interest" description="Disordered" evidence="8">
    <location>
        <begin position="774"/>
        <end position="803"/>
    </location>
</feature>
<feature type="compositionally biased region" description="Pro residues" evidence="8">
    <location>
        <begin position="313"/>
        <end position="329"/>
    </location>
</feature>
<evidence type="ECO:0000256" key="1">
    <source>
        <dbReference type="ARBA" id="ARBA00004123"/>
    </source>
</evidence>
<feature type="compositionally biased region" description="Polar residues" evidence="8">
    <location>
        <begin position="80"/>
        <end position="92"/>
    </location>
</feature>